<keyword evidence="4 8" id="KW-0812">Transmembrane</keyword>
<evidence type="ECO:0000256" key="9">
    <source>
        <dbReference type="SAM" id="Phobius"/>
    </source>
</evidence>
<dbReference type="CDD" id="cd00333">
    <property type="entry name" value="MIP"/>
    <property type="match status" value="1"/>
</dbReference>
<evidence type="ECO:0000256" key="2">
    <source>
        <dbReference type="ARBA" id="ARBA00006175"/>
    </source>
</evidence>
<evidence type="ECO:0000256" key="3">
    <source>
        <dbReference type="ARBA" id="ARBA00022448"/>
    </source>
</evidence>
<keyword evidence="11" id="KW-1185">Reference proteome</keyword>
<evidence type="ECO:0000313" key="10">
    <source>
        <dbReference type="EMBL" id="CAD5210846.1"/>
    </source>
</evidence>
<evidence type="ECO:0008006" key="12">
    <source>
        <dbReference type="Google" id="ProtNLM"/>
    </source>
</evidence>
<evidence type="ECO:0000256" key="5">
    <source>
        <dbReference type="ARBA" id="ARBA00022989"/>
    </source>
</evidence>
<protein>
    <recommendedName>
        <fullName evidence="12">Aquaporin</fullName>
    </recommendedName>
</protein>
<comment type="caution">
    <text evidence="10">The sequence shown here is derived from an EMBL/GenBank/DDBJ whole genome shotgun (WGS) entry which is preliminary data.</text>
</comment>
<feature type="transmembrane region" description="Helical" evidence="9">
    <location>
        <begin position="234"/>
        <end position="253"/>
    </location>
</feature>
<evidence type="ECO:0000256" key="8">
    <source>
        <dbReference type="RuleBase" id="RU000477"/>
    </source>
</evidence>
<keyword evidence="6 9" id="KW-0472">Membrane</keyword>
<dbReference type="InterPro" id="IPR023271">
    <property type="entry name" value="Aquaporin-like"/>
</dbReference>
<dbReference type="GO" id="GO:0015254">
    <property type="term" value="F:glycerol channel activity"/>
    <property type="evidence" value="ECO:0007669"/>
    <property type="project" value="TreeGrafter"/>
</dbReference>
<dbReference type="PRINTS" id="PR00783">
    <property type="entry name" value="MINTRINSICP"/>
</dbReference>
<reference evidence="10" key="1">
    <citation type="submission" date="2020-09" db="EMBL/GenBank/DDBJ databases">
        <authorList>
            <person name="Kikuchi T."/>
        </authorList>
    </citation>
    <scope>NUCLEOTIDE SEQUENCE</scope>
    <source>
        <strain evidence="10">SH1</strain>
    </source>
</reference>
<dbReference type="SUPFAM" id="SSF81338">
    <property type="entry name" value="Aquaporin-like"/>
    <property type="match status" value="1"/>
</dbReference>
<feature type="transmembrane region" description="Helical" evidence="9">
    <location>
        <begin position="180"/>
        <end position="203"/>
    </location>
</feature>
<keyword evidence="5 9" id="KW-1133">Transmembrane helix</keyword>
<feature type="transmembrane region" description="Helical" evidence="9">
    <location>
        <begin position="149"/>
        <end position="168"/>
    </location>
</feature>
<comment type="subcellular location">
    <subcellularLocation>
        <location evidence="1">Membrane</location>
        <topology evidence="1">Multi-pass membrane protein</topology>
    </subcellularLocation>
</comment>
<comment type="similarity">
    <text evidence="2 8">Belongs to the MIP/aquaporin (TC 1.A.8) family.</text>
</comment>
<dbReference type="EMBL" id="CAJFCW020000002">
    <property type="protein sequence ID" value="CAG9092216.1"/>
    <property type="molecule type" value="Genomic_DNA"/>
</dbReference>
<feature type="transmembrane region" description="Helical" evidence="9">
    <location>
        <begin position="93"/>
        <end position="115"/>
    </location>
</feature>
<feature type="transmembrane region" description="Helical" evidence="9">
    <location>
        <begin position="14"/>
        <end position="41"/>
    </location>
</feature>
<dbReference type="Gene3D" id="1.20.1080.10">
    <property type="entry name" value="Glycerol uptake facilitator protein"/>
    <property type="match status" value="1"/>
</dbReference>
<dbReference type="Proteomes" id="UP000783686">
    <property type="component" value="Unassembled WGS sequence"/>
</dbReference>
<dbReference type="EMBL" id="CAJFDH010000002">
    <property type="protein sequence ID" value="CAD5210846.1"/>
    <property type="molecule type" value="Genomic_DNA"/>
</dbReference>
<evidence type="ECO:0000256" key="4">
    <source>
        <dbReference type="ARBA" id="ARBA00022692"/>
    </source>
</evidence>
<dbReference type="InterPro" id="IPR050363">
    <property type="entry name" value="MIP/Aquaporin"/>
</dbReference>
<gene>
    <name evidence="10" type="ORF">BOKJ2_LOCUS3398</name>
</gene>
<feature type="transmembrane region" description="Helical" evidence="9">
    <location>
        <begin position="53"/>
        <end position="72"/>
    </location>
</feature>
<name>A0A811K4F4_9BILA</name>
<dbReference type="GO" id="GO:0016323">
    <property type="term" value="C:basolateral plasma membrane"/>
    <property type="evidence" value="ECO:0007669"/>
    <property type="project" value="TreeGrafter"/>
</dbReference>
<dbReference type="PANTHER" id="PTHR43829">
    <property type="entry name" value="AQUAPORIN OR AQUAGLYCEROPORIN RELATED"/>
    <property type="match status" value="1"/>
</dbReference>
<evidence type="ECO:0000313" key="11">
    <source>
        <dbReference type="Proteomes" id="UP000614601"/>
    </source>
</evidence>
<dbReference type="AlphaFoldDB" id="A0A811K4F4"/>
<dbReference type="Proteomes" id="UP000614601">
    <property type="component" value="Unassembled WGS sequence"/>
</dbReference>
<dbReference type="InterPro" id="IPR000425">
    <property type="entry name" value="MIP"/>
</dbReference>
<sequence>MDQARSKLTIKNDLLRVFVAELLGTALLVLIINCVVAQSVLLGAPNKMINVNLGVGLAIAFGIAVCARISGGHINPAVSLMFFTFRQLSAIKFAVYVAAQFVGAFLGALITYLIYNDAINKYDGGYRAVFGSKATAHIFASYSSNHLGVINGLLDQIVATAVFCLLIAHTVDKRNQYPTWVQPFILGTSFVMIGTAFALNAGYPCNPARDFSPRFFTFISGYGWEVFSFKNYKWFWIPILGPLIGGVVGGWIYEITVGFQTPEAEEYQIVASGRELHVVKTKVDEAEKLNV</sequence>
<evidence type="ECO:0000256" key="7">
    <source>
        <dbReference type="ARBA" id="ARBA00045280"/>
    </source>
</evidence>
<organism evidence="10 11">
    <name type="scientific">Bursaphelenchus okinawaensis</name>
    <dbReference type="NCBI Taxonomy" id="465554"/>
    <lineage>
        <taxon>Eukaryota</taxon>
        <taxon>Metazoa</taxon>
        <taxon>Ecdysozoa</taxon>
        <taxon>Nematoda</taxon>
        <taxon>Chromadorea</taxon>
        <taxon>Rhabditida</taxon>
        <taxon>Tylenchina</taxon>
        <taxon>Tylenchomorpha</taxon>
        <taxon>Aphelenchoidea</taxon>
        <taxon>Aphelenchoididae</taxon>
        <taxon>Bursaphelenchus</taxon>
    </lineage>
</organism>
<dbReference type="GO" id="GO:0015250">
    <property type="term" value="F:water channel activity"/>
    <property type="evidence" value="ECO:0007669"/>
    <property type="project" value="TreeGrafter"/>
</dbReference>
<accession>A0A811K4F4</accession>
<comment type="function">
    <text evidence="7">Aquaglyceroporin that may modulate the water content and osmolytes during anhydrobiosis.</text>
</comment>
<dbReference type="OrthoDB" id="3222at2759"/>
<evidence type="ECO:0000256" key="1">
    <source>
        <dbReference type="ARBA" id="ARBA00004141"/>
    </source>
</evidence>
<evidence type="ECO:0000256" key="6">
    <source>
        <dbReference type="ARBA" id="ARBA00023136"/>
    </source>
</evidence>
<proteinExistence type="inferred from homology"/>
<dbReference type="PANTHER" id="PTHR43829:SF9">
    <property type="entry name" value="AQUAPORIN-9"/>
    <property type="match status" value="1"/>
</dbReference>
<keyword evidence="3 8" id="KW-0813">Transport</keyword>
<dbReference type="Pfam" id="PF00230">
    <property type="entry name" value="MIP"/>
    <property type="match status" value="1"/>
</dbReference>